<evidence type="ECO:0000313" key="8">
    <source>
        <dbReference type="EMBL" id="KAG0262260.1"/>
    </source>
</evidence>
<feature type="compositionally biased region" description="Low complexity" evidence="6">
    <location>
        <begin position="101"/>
        <end position="113"/>
    </location>
</feature>
<comment type="caution">
    <text evidence="8">The sequence shown here is derived from an EMBL/GenBank/DDBJ whole genome shotgun (WGS) entry which is preliminary data.</text>
</comment>
<dbReference type="InterPro" id="IPR025202">
    <property type="entry name" value="PLD-like_dom"/>
</dbReference>
<accession>A0A9P6QBX8</accession>
<dbReference type="InterPro" id="IPR001736">
    <property type="entry name" value="PLipase_D/transphosphatidylase"/>
</dbReference>
<dbReference type="AlphaFoldDB" id="A0A9P6QBX8"/>
<keyword evidence="1" id="KW-0378">Hydrolase</keyword>
<evidence type="ECO:0000256" key="2">
    <source>
        <dbReference type="ARBA" id="ARBA00022963"/>
    </source>
</evidence>
<evidence type="ECO:0000256" key="4">
    <source>
        <dbReference type="ARBA" id="ARBA00038012"/>
    </source>
</evidence>
<dbReference type="Proteomes" id="UP000726737">
    <property type="component" value="Unassembled WGS sequence"/>
</dbReference>
<dbReference type="OrthoDB" id="5205528at2759"/>
<keyword evidence="9" id="KW-1185">Reference proteome</keyword>
<dbReference type="PANTHER" id="PTHR43856:SF1">
    <property type="entry name" value="MITOCHONDRIAL CARDIOLIPIN HYDROLASE"/>
    <property type="match status" value="1"/>
</dbReference>
<dbReference type="SUPFAM" id="SSF56024">
    <property type="entry name" value="Phospholipase D/nuclease"/>
    <property type="match status" value="1"/>
</dbReference>
<evidence type="ECO:0000256" key="1">
    <source>
        <dbReference type="ARBA" id="ARBA00022801"/>
    </source>
</evidence>
<evidence type="ECO:0000256" key="6">
    <source>
        <dbReference type="SAM" id="MobiDB-lite"/>
    </source>
</evidence>
<dbReference type="SMART" id="SM00155">
    <property type="entry name" value="PLDc"/>
    <property type="match status" value="1"/>
</dbReference>
<evidence type="ECO:0000259" key="7">
    <source>
        <dbReference type="PROSITE" id="PS50035"/>
    </source>
</evidence>
<dbReference type="CDD" id="cd09171">
    <property type="entry name" value="PLDc_vPLD6_like"/>
    <property type="match status" value="1"/>
</dbReference>
<organism evidence="8 9">
    <name type="scientific">Mortierella polycephala</name>
    <dbReference type="NCBI Taxonomy" id="41804"/>
    <lineage>
        <taxon>Eukaryota</taxon>
        <taxon>Fungi</taxon>
        <taxon>Fungi incertae sedis</taxon>
        <taxon>Mucoromycota</taxon>
        <taxon>Mortierellomycotina</taxon>
        <taxon>Mortierellomycetes</taxon>
        <taxon>Mortierellales</taxon>
        <taxon>Mortierellaceae</taxon>
        <taxon>Mortierella</taxon>
    </lineage>
</organism>
<gene>
    <name evidence="8" type="ORF">BG011_000166</name>
</gene>
<dbReference type="Pfam" id="PF13091">
    <property type="entry name" value="PLDc_2"/>
    <property type="match status" value="1"/>
</dbReference>
<dbReference type="GO" id="GO:0016891">
    <property type="term" value="F:RNA endonuclease activity producing 5'-phosphomonoesters, hydrolytic mechanism"/>
    <property type="evidence" value="ECO:0007669"/>
    <property type="project" value="TreeGrafter"/>
</dbReference>
<evidence type="ECO:0000256" key="3">
    <source>
        <dbReference type="ARBA" id="ARBA00023098"/>
    </source>
</evidence>
<protein>
    <recommendedName>
        <fullName evidence="5">Mitochondrial cardiolipin hydrolase</fullName>
    </recommendedName>
</protein>
<feature type="domain" description="PLD phosphodiesterase" evidence="7">
    <location>
        <begin position="202"/>
        <end position="229"/>
    </location>
</feature>
<reference evidence="8" key="1">
    <citation type="journal article" date="2020" name="Fungal Divers.">
        <title>Resolving the Mortierellaceae phylogeny through synthesis of multi-gene phylogenetics and phylogenomics.</title>
        <authorList>
            <person name="Vandepol N."/>
            <person name="Liber J."/>
            <person name="Desiro A."/>
            <person name="Na H."/>
            <person name="Kennedy M."/>
            <person name="Barry K."/>
            <person name="Grigoriev I.V."/>
            <person name="Miller A.N."/>
            <person name="O'Donnell K."/>
            <person name="Stajich J.E."/>
            <person name="Bonito G."/>
        </authorList>
    </citation>
    <scope>NUCLEOTIDE SEQUENCE</scope>
    <source>
        <strain evidence="8">KOD948</strain>
    </source>
</reference>
<proteinExistence type="inferred from homology"/>
<dbReference type="InterPro" id="IPR051406">
    <property type="entry name" value="PLD_domain"/>
</dbReference>
<dbReference type="PROSITE" id="PS50035">
    <property type="entry name" value="PLD"/>
    <property type="match status" value="1"/>
</dbReference>
<dbReference type="PANTHER" id="PTHR43856">
    <property type="entry name" value="CARDIOLIPIN HYDROLASE"/>
    <property type="match status" value="1"/>
</dbReference>
<dbReference type="Gene3D" id="3.30.870.10">
    <property type="entry name" value="Endonuclease Chain A"/>
    <property type="match status" value="1"/>
</dbReference>
<dbReference type="EMBL" id="JAAAJA010000102">
    <property type="protein sequence ID" value="KAG0262260.1"/>
    <property type="molecule type" value="Genomic_DNA"/>
</dbReference>
<name>A0A9P6QBX8_9FUNG</name>
<evidence type="ECO:0000256" key="5">
    <source>
        <dbReference type="ARBA" id="ARBA00040549"/>
    </source>
</evidence>
<feature type="region of interest" description="Disordered" evidence="6">
    <location>
        <begin position="89"/>
        <end position="114"/>
    </location>
</feature>
<dbReference type="GO" id="GO:0016042">
    <property type="term" value="P:lipid catabolic process"/>
    <property type="evidence" value="ECO:0007669"/>
    <property type="project" value="UniProtKB-KW"/>
</dbReference>
<keyword evidence="2" id="KW-0442">Lipid degradation</keyword>
<evidence type="ECO:0000313" key="9">
    <source>
        <dbReference type="Proteomes" id="UP000726737"/>
    </source>
</evidence>
<sequence>MTKTMDFLYASVIWESDSIIQTFNSAPSIIQDQSARQGLVDIYESKAKESGSAPSTQQLFNAARAACAVEHDKDVITWLETLLSASGHNASGHTPNGGGHVTQPPVHPPTTGGNSNIFVNPVFFPSEQSFQQLVNTLDGAKSSLDICVFTITDNHLANAIIRAHERGVRVRIISDDDKANDMGSDVNRLRDENNIPARVDNSPSHMHHKFAVVDDAMVINGSYNWTKGARFDNRENLTLTNAPKAVQGFKAEFEKLWSEFA</sequence>
<comment type="similarity">
    <text evidence="4">Belongs to the phospholipase D family. MitoPLD/Zucchini subfamily.</text>
</comment>
<keyword evidence="3" id="KW-0443">Lipid metabolism</keyword>